<proteinExistence type="predicted"/>
<sequence>MPVYLPACLSVHRSGMIDWACDEGIVIPRLAAGWAGRDCPSSFQGCYYDSKVIIKTSPSRVRLRSSMRCLVDGKYCIYDTGAESPTEEQYGGVAHGTCLGITTTSQPGETFPHRQAYRRRRKLPVTLARGSLCAPITSGHFDTHDSLCRNGHGVRCGDEAMVCV</sequence>
<evidence type="ECO:0000313" key="2">
    <source>
        <dbReference type="RefSeq" id="XP_033456346.1"/>
    </source>
</evidence>
<organism evidence="2">
    <name type="scientific">Dissoconium aciculare CBS 342.82</name>
    <dbReference type="NCBI Taxonomy" id="1314786"/>
    <lineage>
        <taxon>Eukaryota</taxon>
        <taxon>Fungi</taxon>
        <taxon>Dikarya</taxon>
        <taxon>Ascomycota</taxon>
        <taxon>Pezizomycotina</taxon>
        <taxon>Dothideomycetes</taxon>
        <taxon>Dothideomycetidae</taxon>
        <taxon>Mycosphaerellales</taxon>
        <taxon>Dissoconiaceae</taxon>
        <taxon>Dissoconium</taxon>
    </lineage>
</organism>
<reference evidence="2" key="2">
    <citation type="submission" date="2020-04" db="EMBL/GenBank/DDBJ databases">
        <authorList>
            <consortium name="NCBI Genome Project"/>
        </authorList>
    </citation>
    <scope>NUCLEOTIDE SEQUENCE</scope>
    <source>
        <strain evidence="2">CBS 342.82</strain>
    </source>
</reference>
<name>A0A6J3LU48_9PEZI</name>
<evidence type="ECO:0000313" key="1">
    <source>
        <dbReference type="Proteomes" id="UP000504637"/>
    </source>
</evidence>
<accession>A0A6J3LU48</accession>
<dbReference type="RefSeq" id="XP_033456346.1">
    <property type="nucleotide sequence ID" value="XM_033603457.1"/>
</dbReference>
<reference evidence="2" key="3">
    <citation type="submission" date="2025-08" db="UniProtKB">
        <authorList>
            <consortium name="RefSeq"/>
        </authorList>
    </citation>
    <scope>IDENTIFICATION</scope>
    <source>
        <strain evidence="2">CBS 342.82</strain>
    </source>
</reference>
<dbReference type="AlphaFoldDB" id="A0A6J3LU48"/>
<dbReference type="GeneID" id="54361257"/>
<reference evidence="2" key="1">
    <citation type="submission" date="2020-01" db="EMBL/GenBank/DDBJ databases">
        <authorList>
            <consortium name="DOE Joint Genome Institute"/>
            <person name="Haridas S."/>
            <person name="Albert R."/>
            <person name="Binder M."/>
            <person name="Bloem J."/>
            <person name="Labutti K."/>
            <person name="Salamov A."/>
            <person name="Andreopoulos B."/>
            <person name="Baker S.E."/>
            <person name="Barry K."/>
            <person name="Bills G."/>
            <person name="Bluhm B.H."/>
            <person name="Cannon C."/>
            <person name="Castanera R."/>
            <person name="Culley D.E."/>
            <person name="Daum C."/>
            <person name="Ezra D."/>
            <person name="Gonzalez J.B."/>
            <person name="Henrissat B."/>
            <person name="Kuo A."/>
            <person name="Liang C."/>
            <person name="Lipzen A."/>
            <person name="Lutzoni F."/>
            <person name="Magnuson J."/>
            <person name="Mondo S."/>
            <person name="Nolan M."/>
            <person name="Ohm R."/>
            <person name="Pangilinan J."/>
            <person name="Park H.-J."/>
            <person name="Ramirez L."/>
            <person name="Alfaro M."/>
            <person name="Sun H."/>
            <person name="Tritt A."/>
            <person name="Yoshinaga Y."/>
            <person name="Zwiers L.-H."/>
            <person name="Turgeon B.G."/>
            <person name="Goodwin S.B."/>
            <person name="Spatafora J.W."/>
            <person name="Crous P.W."/>
            <person name="Grigoriev I.V."/>
        </authorList>
    </citation>
    <scope>NUCLEOTIDE SEQUENCE</scope>
    <source>
        <strain evidence="2">CBS 342.82</strain>
    </source>
</reference>
<protein>
    <submittedName>
        <fullName evidence="2">Uncharacterized protein</fullName>
    </submittedName>
</protein>
<gene>
    <name evidence="2" type="ORF">K489DRAFT_373754</name>
</gene>
<dbReference type="Proteomes" id="UP000504637">
    <property type="component" value="Unplaced"/>
</dbReference>
<keyword evidence="1" id="KW-1185">Reference proteome</keyword>